<reference evidence="1" key="1">
    <citation type="journal article" date="2020" name="Fungal Divers.">
        <title>Resolving the Mortierellaceae phylogeny through synthesis of multi-gene phylogenetics and phylogenomics.</title>
        <authorList>
            <person name="Vandepol N."/>
            <person name="Liber J."/>
            <person name="Desiro A."/>
            <person name="Na H."/>
            <person name="Kennedy M."/>
            <person name="Barry K."/>
            <person name="Grigoriev I.V."/>
            <person name="Miller A.N."/>
            <person name="O'Donnell K."/>
            <person name="Stajich J.E."/>
            <person name="Bonito G."/>
        </authorList>
    </citation>
    <scope>NUCLEOTIDE SEQUENCE</scope>
    <source>
        <strain evidence="1">BC1065</strain>
    </source>
</reference>
<gene>
    <name evidence="1" type="ORF">DFQ27_007160</name>
</gene>
<evidence type="ECO:0000313" key="1">
    <source>
        <dbReference type="EMBL" id="KAG0253884.1"/>
    </source>
</evidence>
<dbReference type="EMBL" id="JAAAJB010000551">
    <property type="protein sequence ID" value="KAG0253884.1"/>
    <property type="molecule type" value="Genomic_DNA"/>
</dbReference>
<comment type="caution">
    <text evidence="1">The sequence shown here is derived from an EMBL/GenBank/DDBJ whole genome shotgun (WGS) entry which is preliminary data.</text>
</comment>
<organism evidence="1 2">
    <name type="scientific">Actinomortierella ambigua</name>
    <dbReference type="NCBI Taxonomy" id="1343610"/>
    <lineage>
        <taxon>Eukaryota</taxon>
        <taxon>Fungi</taxon>
        <taxon>Fungi incertae sedis</taxon>
        <taxon>Mucoromycota</taxon>
        <taxon>Mortierellomycotina</taxon>
        <taxon>Mortierellomycetes</taxon>
        <taxon>Mortierellales</taxon>
        <taxon>Mortierellaceae</taxon>
        <taxon>Actinomortierella</taxon>
    </lineage>
</organism>
<keyword evidence="2" id="KW-1185">Reference proteome</keyword>
<feature type="non-terminal residue" evidence="1">
    <location>
        <position position="61"/>
    </location>
</feature>
<sequence>MDFSHLEQILGDRYSTKFTTVSYIQRCRNLKVLKDNHIDSIDHSYWADARRKYEAAREQQQ</sequence>
<protein>
    <submittedName>
        <fullName evidence="1">Uncharacterized protein</fullName>
    </submittedName>
</protein>
<proteinExistence type="predicted"/>
<dbReference type="AlphaFoldDB" id="A0A9P6PTQ8"/>
<name>A0A9P6PTQ8_9FUNG</name>
<accession>A0A9P6PTQ8</accession>
<dbReference type="Proteomes" id="UP000807716">
    <property type="component" value="Unassembled WGS sequence"/>
</dbReference>
<evidence type="ECO:0000313" key="2">
    <source>
        <dbReference type="Proteomes" id="UP000807716"/>
    </source>
</evidence>